<dbReference type="AlphaFoldDB" id="A0A7D3XMS1"/>
<reference evidence="2 3" key="1">
    <citation type="submission" date="2020-01" db="EMBL/GenBank/DDBJ databases">
        <authorList>
            <person name="Gulvik C.A."/>
            <person name="Batra D.G."/>
        </authorList>
    </citation>
    <scope>NUCLEOTIDE SEQUENCE [LARGE SCALE GENOMIC DNA]</scope>
    <source>
        <strain evidence="2 3">W9323</strain>
    </source>
</reference>
<dbReference type="PANTHER" id="PTHR40061:SF1">
    <property type="entry name" value="SPORULATION PROTEIN YLMC-RELATED"/>
    <property type="match status" value="1"/>
</dbReference>
<keyword evidence="3" id="KW-1185">Reference proteome</keyword>
<dbReference type="InterPro" id="IPR011033">
    <property type="entry name" value="PRC_barrel-like_sf"/>
</dbReference>
<dbReference type="Proteomes" id="UP000503088">
    <property type="component" value="Chromosome"/>
</dbReference>
<accession>A0A7D3XMS1</accession>
<protein>
    <submittedName>
        <fullName evidence="2">YlmC/YmxH family sporulation protein</fullName>
    </submittedName>
</protein>
<dbReference type="NCBIfam" id="TIGR02888">
    <property type="entry name" value="spore_YlmC_YmxH"/>
    <property type="match status" value="1"/>
</dbReference>
<dbReference type="EMBL" id="CP048104">
    <property type="protein sequence ID" value="QKG84549.1"/>
    <property type="molecule type" value="Genomic_DNA"/>
</dbReference>
<feature type="domain" description="PRC-barrel" evidence="1">
    <location>
        <begin position="2"/>
        <end position="77"/>
    </location>
</feature>
<dbReference type="InterPro" id="IPR027275">
    <property type="entry name" value="PRC-brl_dom"/>
</dbReference>
<dbReference type="SUPFAM" id="SSF50346">
    <property type="entry name" value="PRC-barrel domain"/>
    <property type="match status" value="1"/>
</dbReference>
<evidence type="ECO:0000313" key="2">
    <source>
        <dbReference type="EMBL" id="QKG84549.1"/>
    </source>
</evidence>
<dbReference type="KEGG" id="kpul:GXN76_08715"/>
<name>A0A7D3XMS1_9BACL</name>
<evidence type="ECO:0000313" key="3">
    <source>
        <dbReference type="Proteomes" id="UP000503088"/>
    </source>
</evidence>
<dbReference type="Gene3D" id="2.30.30.240">
    <property type="entry name" value="PRC-barrel domain"/>
    <property type="match status" value="1"/>
</dbReference>
<proteinExistence type="predicted"/>
<dbReference type="RefSeq" id="WP_173222347.1">
    <property type="nucleotide sequence ID" value="NZ_CP048104.1"/>
</dbReference>
<evidence type="ECO:0000259" key="1">
    <source>
        <dbReference type="Pfam" id="PF05239"/>
    </source>
</evidence>
<gene>
    <name evidence="2" type="ORF">GXN76_08715</name>
</gene>
<sequence>MRWSEFAEKELIDIRNGERIGTASHADLVLDEKTGKIRAISVPVGPRRFGRKQGEVEITWEQIKKVGPEMVLVDSVRKGPFIK</sequence>
<dbReference type="InterPro" id="IPR014238">
    <property type="entry name" value="Spore_YlmC/YmxH"/>
</dbReference>
<dbReference type="Pfam" id="PF05239">
    <property type="entry name" value="PRC"/>
    <property type="match status" value="1"/>
</dbReference>
<organism evidence="2 3">
    <name type="scientific">Kroppenstedtia pulmonis</name>
    <dbReference type="NCBI Taxonomy" id="1380685"/>
    <lineage>
        <taxon>Bacteria</taxon>
        <taxon>Bacillati</taxon>
        <taxon>Bacillota</taxon>
        <taxon>Bacilli</taxon>
        <taxon>Bacillales</taxon>
        <taxon>Thermoactinomycetaceae</taxon>
        <taxon>Kroppenstedtia</taxon>
    </lineage>
</organism>
<dbReference type="PANTHER" id="PTHR40061">
    <property type="entry name" value="SPORULATION PROTEIN YLMC-RELATED"/>
    <property type="match status" value="1"/>
</dbReference>